<protein>
    <submittedName>
        <fullName evidence="2">Uncharacterized protein</fullName>
    </submittedName>
</protein>
<evidence type="ECO:0000256" key="1">
    <source>
        <dbReference type="SAM" id="Phobius"/>
    </source>
</evidence>
<keyword evidence="1" id="KW-0472">Membrane</keyword>
<keyword evidence="1" id="KW-0812">Transmembrane</keyword>
<accession>A0A060SQG2</accession>
<proteinExistence type="predicted"/>
<evidence type="ECO:0000313" key="3">
    <source>
        <dbReference type="Proteomes" id="UP000029665"/>
    </source>
</evidence>
<evidence type="ECO:0000313" key="2">
    <source>
        <dbReference type="EMBL" id="CDO76391.1"/>
    </source>
</evidence>
<comment type="caution">
    <text evidence="2">The sequence shown here is derived from an EMBL/GenBank/DDBJ whole genome shotgun (WGS) entry which is preliminary data.</text>
</comment>
<gene>
    <name evidence="2" type="ORF">BN946_scf184937.g5</name>
</gene>
<organism evidence="2 3">
    <name type="scientific">Pycnoporus cinnabarinus</name>
    <name type="common">Cinnabar-red polypore</name>
    <name type="synonym">Trametes cinnabarina</name>
    <dbReference type="NCBI Taxonomy" id="5643"/>
    <lineage>
        <taxon>Eukaryota</taxon>
        <taxon>Fungi</taxon>
        <taxon>Dikarya</taxon>
        <taxon>Basidiomycota</taxon>
        <taxon>Agaricomycotina</taxon>
        <taxon>Agaricomycetes</taxon>
        <taxon>Polyporales</taxon>
        <taxon>Polyporaceae</taxon>
        <taxon>Trametes</taxon>
    </lineage>
</organism>
<keyword evidence="1" id="KW-1133">Transmembrane helix</keyword>
<sequence>MGNSLEDWKRTPTTASTLFGVHLPLRPPKTRRRVRLALALVVFYLLLTLVVTGLCKFVPQQLPQAYRRLLYYFFGSEDSDVAAMSSSVRHLVAGWAKLGNVSASEL</sequence>
<feature type="transmembrane region" description="Helical" evidence="1">
    <location>
        <begin position="36"/>
        <end position="54"/>
    </location>
</feature>
<dbReference type="Proteomes" id="UP000029665">
    <property type="component" value="Unassembled WGS sequence"/>
</dbReference>
<reference evidence="2" key="1">
    <citation type="submission" date="2014-01" db="EMBL/GenBank/DDBJ databases">
        <title>The genome of the white-rot fungus Pycnoporus cinnabarinus: a basidiomycete model with a versatile arsenal for lignocellulosic biomass breakdown.</title>
        <authorList>
            <person name="Levasseur A."/>
            <person name="Lomascolo A."/>
            <person name="Ruiz-Duenas F.J."/>
            <person name="Uzan E."/>
            <person name="Piumi F."/>
            <person name="Kues U."/>
            <person name="Ram A.F.J."/>
            <person name="Murat C."/>
            <person name="Haon M."/>
            <person name="Benoit I."/>
            <person name="Arfi Y."/>
            <person name="Chevret D."/>
            <person name="Drula E."/>
            <person name="Kwon M.J."/>
            <person name="Gouret P."/>
            <person name="Lesage-Meessen L."/>
            <person name="Lombard V."/>
            <person name="Mariette J."/>
            <person name="Noirot C."/>
            <person name="Park J."/>
            <person name="Patyshakuliyeva A."/>
            <person name="Wieneger R.A.B."/>
            <person name="Wosten H.A.B."/>
            <person name="Martin F."/>
            <person name="Coutinho P.M."/>
            <person name="de Vries R."/>
            <person name="Martinez A.T."/>
            <person name="Klopp C."/>
            <person name="Pontarotti P."/>
            <person name="Henrissat B."/>
            <person name="Record E."/>
        </authorList>
    </citation>
    <scope>NUCLEOTIDE SEQUENCE [LARGE SCALE GENOMIC DNA]</scope>
    <source>
        <strain evidence="2">BRFM137</strain>
    </source>
</reference>
<dbReference type="AlphaFoldDB" id="A0A060SQG2"/>
<keyword evidence="3" id="KW-1185">Reference proteome</keyword>
<dbReference type="STRING" id="5643.A0A060SQG2"/>
<dbReference type="EMBL" id="CCBP010000370">
    <property type="protein sequence ID" value="CDO76391.1"/>
    <property type="molecule type" value="Genomic_DNA"/>
</dbReference>
<name>A0A060SQG2_PYCCI</name>
<dbReference type="HOGENOM" id="CLU_122021_2_0_1"/>
<dbReference type="OrthoDB" id="202672at2759"/>